<comment type="similarity">
    <text evidence="1">Belongs to the AHA1 family.</text>
</comment>
<dbReference type="SUPFAM" id="SSF55961">
    <property type="entry name" value="Bet v1-like"/>
    <property type="match status" value="1"/>
</dbReference>
<evidence type="ECO:0000313" key="3">
    <source>
        <dbReference type="EMBL" id="RQT18980.1"/>
    </source>
</evidence>
<comment type="caution">
    <text evidence="3">The sequence shown here is derived from an EMBL/GenBank/DDBJ whole genome shotgun (WGS) entry which is preliminary data.</text>
</comment>
<dbReference type="CDD" id="cd07814">
    <property type="entry name" value="SRPBCC_CalC_Aha1-like"/>
    <property type="match status" value="1"/>
</dbReference>
<organism evidence="3 4">
    <name type="scientific">Burkholderia contaminans</name>
    <dbReference type="NCBI Taxonomy" id="488447"/>
    <lineage>
        <taxon>Bacteria</taxon>
        <taxon>Pseudomonadati</taxon>
        <taxon>Pseudomonadota</taxon>
        <taxon>Betaproteobacteria</taxon>
        <taxon>Burkholderiales</taxon>
        <taxon>Burkholderiaceae</taxon>
        <taxon>Burkholderia</taxon>
        <taxon>Burkholderia cepacia complex</taxon>
    </lineage>
</organism>
<dbReference type="Gene3D" id="3.30.530.20">
    <property type="match status" value="1"/>
</dbReference>
<proteinExistence type="inferred from homology"/>
<dbReference type="Proteomes" id="UP000269271">
    <property type="component" value="Unassembled WGS sequence"/>
</dbReference>
<evidence type="ECO:0000259" key="2">
    <source>
        <dbReference type="Pfam" id="PF08327"/>
    </source>
</evidence>
<gene>
    <name evidence="3" type="ORF">DF037_34555</name>
</gene>
<evidence type="ECO:0000256" key="1">
    <source>
        <dbReference type="ARBA" id="ARBA00006817"/>
    </source>
</evidence>
<dbReference type="InterPro" id="IPR013538">
    <property type="entry name" value="ASHA1/2-like_C"/>
</dbReference>
<dbReference type="AlphaFoldDB" id="A0A0G3Z6A5"/>
<dbReference type="KEGG" id="bcon:NL30_36025"/>
<name>A0A0G3Z6A5_9BURK</name>
<evidence type="ECO:0000313" key="4">
    <source>
        <dbReference type="Proteomes" id="UP000269271"/>
    </source>
</evidence>
<feature type="domain" description="Activator of Hsp90 ATPase homologue 1/2-like C-terminal" evidence="2">
    <location>
        <begin position="18"/>
        <end position="141"/>
    </location>
</feature>
<reference evidence="3 4" key="1">
    <citation type="submission" date="2018-08" db="EMBL/GenBank/DDBJ databases">
        <title>Comparative analysis of Burkholderia isolates from Puerto Rico.</title>
        <authorList>
            <person name="Hall C."/>
            <person name="Sahl J."/>
            <person name="Wagner D."/>
        </authorList>
    </citation>
    <scope>NUCLEOTIDE SEQUENCE [LARGE SCALE GENOMIC DNA]</scope>
    <source>
        <strain evidence="3 4">Bp9001</strain>
    </source>
</reference>
<dbReference type="InterPro" id="IPR023393">
    <property type="entry name" value="START-like_dom_sf"/>
</dbReference>
<accession>A0A1C8ZML0</accession>
<dbReference type="Pfam" id="PF08327">
    <property type="entry name" value="AHSA1"/>
    <property type="match status" value="1"/>
</dbReference>
<protein>
    <submittedName>
        <fullName evidence="3">SRPBCC domain-containing protein</fullName>
    </submittedName>
</protein>
<dbReference type="RefSeq" id="WP_047853368.1">
    <property type="nucleotide sequence ID" value="NZ_CABVQJ010000022.1"/>
</dbReference>
<sequence length="142" mass="16158">MTVSQESHNLVVERNLRHPPEKVWRALTQSWLIEEWLMANDFVPEVGHRFTLRAQPLPGWSGITNCQVIAVEPERLLSYRWGDGTESASRLKTIVTWTLTPHEGGTLLHMEQSGFPSPTALSYVRLGAAWPRFLDKLDQLIG</sequence>
<dbReference type="EMBL" id="QTQX01000031">
    <property type="protein sequence ID" value="RQT18980.1"/>
    <property type="molecule type" value="Genomic_DNA"/>
</dbReference>
<accession>A0A0G3Z6A5</accession>